<keyword evidence="2" id="KW-1185">Reference proteome</keyword>
<evidence type="ECO:0008006" key="3">
    <source>
        <dbReference type="Google" id="ProtNLM"/>
    </source>
</evidence>
<dbReference type="eggNOG" id="ENOG5033W7R">
    <property type="taxonomic scope" value="Bacteria"/>
</dbReference>
<name>R4K6K1_CLOPA</name>
<reference evidence="1 2" key="1">
    <citation type="submission" date="2012-01" db="EMBL/GenBank/DDBJ databases">
        <title>Complete sequence of chromosome of Clostridium pasteurianum BC1.</title>
        <authorList>
            <consortium name="US DOE Joint Genome Institute"/>
            <person name="Lucas S."/>
            <person name="Han J."/>
            <person name="Lapidus A."/>
            <person name="Cheng J.-F."/>
            <person name="Goodwin L."/>
            <person name="Pitluck S."/>
            <person name="Peters L."/>
            <person name="Mikhailova N."/>
            <person name="Teshima H."/>
            <person name="Detter J.C."/>
            <person name="Han C."/>
            <person name="Tapia R."/>
            <person name="Land M."/>
            <person name="Hauser L."/>
            <person name="Kyrpides N."/>
            <person name="Ivanova N."/>
            <person name="Pagani I."/>
            <person name="Dunn J."/>
            <person name="Taghavi S."/>
            <person name="Francis A."/>
            <person name="van der Lelie D."/>
            <person name="Woyke T."/>
        </authorList>
    </citation>
    <scope>NUCLEOTIDE SEQUENCE [LARGE SCALE GENOMIC DNA]</scope>
    <source>
        <strain evidence="1 2">BC1</strain>
    </source>
</reference>
<accession>R4K6K1</accession>
<dbReference type="KEGG" id="cpas:Clopa_0208"/>
<organism evidence="1 2">
    <name type="scientific">Clostridium pasteurianum BC1</name>
    <dbReference type="NCBI Taxonomy" id="86416"/>
    <lineage>
        <taxon>Bacteria</taxon>
        <taxon>Bacillati</taxon>
        <taxon>Bacillota</taxon>
        <taxon>Clostridia</taxon>
        <taxon>Eubacteriales</taxon>
        <taxon>Clostridiaceae</taxon>
        <taxon>Clostridium</taxon>
    </lineage>
</organism>
<dbReference type="HOGENOM" id="CLU_1248827_0_0_9"/>
<dbReference type="PATRIC" id="fig|86416.3.peg.179"/>
<evidence type="ECO:0000313" key="2">
    <source>
        <dbReference type="Proteomes" id="UP000013523"/>
    </source>
</evidence>
<dbReference type="EMBL" id="CP003261">
    <property type="protein sequence ID" value="AGK95275.1"/>
    <property type="molecule type" value="Genomic_DNA"/>
</dbReference>
<dbReference type="OrthoDB" id="1757219at2"/>
<protein>
    <recommendedName>
        <fullName evidence="3">DUF1292 domain-containing protein</fullName>
    </recommendedName>
</protein>
<dbReference type="Proteomes" id="UP000013523">
    <property type="component" value="Chromosome"/>
</dbReference>
<dbReference type="RefSeq" id="WP_015613602.1">
    <property type="nucleotide sequence ID" value="NC_021182.1"/>
</dbReference>
<gene>
    <name evidence="1" type="ORF">Clopa_0208</name>
</gene>
<proteinExistence type="predicted"/>
<dbReference type="AlphaFoldDB" id="R4K6K1"/>
<sequence length="222" mass="26087">MGKTEEFISQEKEYYGKIYSDIAFAIDEIRDFLDEETLKNRKYFSRQPVLDKYIEVLDSANQESKKRGFIKGFIDGDKYINLLQSFKADHTEELNQLEKCWKCECLRCTAACKFDSCDGCRTGRRVAYCDHKRTNVAFFDNSQSAMLNLVNNNTGQEDRYNVLAVVQDALEDKRYILIENIHDKERFILYYYPKLPEDTYGEITDEEDFNFAASAYENVERS</sequence>
<evidence type="ECO:0000313" key="1">
    <source>
        <dbReference type="EMBL" id="AGK95275.1"/>
    </source>
</evidence>
<dbReference type="STRING" id="86416.Clopa_0208"/>